<dbReference type="Gene3D" id="3.40.50.200">
    <property type="entry name" value="Peptidase S8/S53 domain"/>
    <property type="match status" value="1"/>
</dbReference>
<feature type="domain" description="Peptidase S8/S53" evidence="6">
    <location>
        <begin position="42"/>
        <end position="251"/>
    </location>
</feature>
<dbReference type="PANTHER" id="PTHR43806">
    <property type="entry name" value="PEPTIDASE S8"/>
    <property type="match status" value="1"/>
</dbReference>
<proteinExistence type="inferred from homology"/>
<dbReference type="EMBL" id="BARU01006370">
    <property type="protein sequence ID" value="GAH46977.1"/>
    <property type="molecule type" value="Genomic_DNA"/>
</dbReference>
<dbReference type="AlphaFoldDB" id="X1FPU3"/>
<evidence type="ECO:0000313" key="7">
    <source>
        <dbReference type="EMBL" id="GAH46977.1"/>
    </source>
</evidence>
<accession>X1FPU3</accession>
<evidence type="ECO:0000256" key="1">
    <source>
        <dbReference type="ARBA" id="ARBA00011073"/>
    </source>
</evidence>
<dbReference type="InterPro" id="IPR015500">
    <property type="entry name" value="Peptidase_S8_subtilisin-rel"/>
</dbReference>
<dbReference type="PROSITE" id="PS51892">
    <property type="entry name" value="SUBTILASE"/>
    <property type="match status" value="1"/>
</dbReference>
<keyword evidence="3" id="KW-0378">Hydrolase</keyword>
<comment type="caution">
    <text evidence="7">The sequence shown here is derived from an EMBL/GenBank/DDBJ whole genome shotgun (WGS) entry which is preliminary data.</text>
</comment>
<dbReference type="PRINTS" id="PR00723">
    <property type="entry name" value="SUBTILISIN"/>
</dbReference>
<keyword evidence="5" id="KW-0812">Transmembrane</keyword>
<keyword evidence="5" id="KW-1133">Transmembrane helix</keyword>
<organism evidence="7">
    <name type="scientific">marine sediment metagenome</name>
    <dbReference type="NCBI Taxonomy" id="412755"/>
    <lineage>
        <taxon>unclassified sequences</taxon>
        <taxon>metagenomes</taxon>
        <taxon>ecological metagenomes</taxon>
    </lineage>
</organism>
<name>X1FPU3_9ZZZZ</name>
<comment type="similarity">
    <text evidence="1">Belongs to the peptidase S8 family.</text>
</comment>
<gene>
    <name evidence="7" type="ORF">S03H2_12529</name>
</gene>
<evidence type="ECO:0000256" key="2">
    <source>
        <dbReference type="ARBA" id="ARBA00022670"/>
    </source>
</evidence>
<dbReference type="SUPFAM" id="SSF52743">
    <property type="entry name" value="Subtilisin-like"/>
    <property type="match status" value="1"/>
</dbReference>
<feature type="transmembrane region" description="Helical" evidence="5">
    <location>
        <begin position="295"/>
        <end position="315"/>
    </location>
</feature>
<keyword evidence="5" id="KW-0472">Membrane</keyword>
<feature type="non-terminal residue" evidence="7">
    <location>
        <position position="319"/>
    </location>
</feature>
<dbReference type="GO" id="GO:0004252">
    <property type="term" value="F:serine-type endopeptidase activity"/>
    <property type="evidence" value="ECO:0007669"/>
    <property type="project" value="InterPro"/>
</dbReference>
<dbReference type="PANTHER" id="PTHR43806:SF11">
    <property type="entry name" value="CEREVISIN-RELATED"/>
    <property type="match status" value="1"/>
</dbReference>
<keyword evidence="2" id="KW-0645">Protease</keyword>
<dbReference type="InterPro" id="IPR036852">
    <property type="entry name" value="Peptidase_S8/S53_dom_sf"/>
</dbReference>
<evidence type="ECO:0000256" key="5">
    <source>
        <dbReference type="SAM" id="Phobius"/>
    </source>
</evidence>
<evidence type="ECO:0000259" key="6">
    <source>
        <dbReference type="Pfam" id="PF00082"/>
    </source>
</evidence>
<dbReference type="InterPro" id="IPR000209">
    <property type="entry name" value="Peptidase_S8/S53_dom"/>
</dbReference>
<sequence>MAEIKLPPFQVEELKGPGLLAALSNWAFKHYKVEGIWKHSTGKGVRVGILDTGRPEHKDIQIAKSIDFSGEGETDGNGHSTWVSGCYKASGGFLGWAPGCEIFTAKVLDNNGEGAWPWMRKGLEWALEERCEIINISAGGEYGGDKIQPILAKLAERGTLVVCAAGNAGNLIIYPASDVSTIAVGAIDKELERAAFSNFGWRMIVMAPGVKLLGCWLDNGYAEATGTSMSAPQVGNLLTLQREIKHEGLKEVVARFSLTCEDMEEEGWDPPTGWGRIKPYKFLGLEEGKKVTPDWFFRFLIFVLLYFFAGAATTVKKLF</sequence>
<reference evidence="7" key="1">
    <citation type="journal article" date="2014" name="Front. Microbiol.">
        <title>High frequency of phylogenetically diverse reductive dehalogenase-homologous genes in deep subseafloor sedimentary metagenomes.</title>
        <authorList>
            <person name="Kawai M."/>
            <person name="Futagami T."/>
            <person name="Toyoda A."/>
            <person name="Takaki Y."/>
            <person name="Nishi S."/>
            <person name="Hori S."/>
            <person name="Arai W."/>
            <person name="Tsubouchi T."/>
            <person name="Morono Y."/>
            <person name="Uchiyama I."/>
            <person name="Ito T."/>
            <person name="Fujiyama A."/>
            <person name="Inagaki F."/>
            <person name="Takami H."/>
        </authorList>
    </citation>
    <scope>NUCLEOTIDE SEQUENCE</scope>
    <source>
        <strain evidence="7">Expedition CK06-06</strain>
    </source>
</reference>
<dbReference type="InterPro" id="IPR050131">
    <property type="entry name" value="Peptidase_S8_subtilisin-like"/>
</dbReference>
<evidence type="ECO:0000256" key="4">
    <source>
        <dbReference type="ARBA" id="ARBA00022825"/>
    </source>
</evidence>
<evidence type="ECO:0000256" key="3">
    <source>
        <dbReference type="ARBA" id="ARBA00022801"/>
    </source>
</evidence>
<dbReference type="Pfam" id="PF00082">
    <property type="entry name" value="Peptidase_S8"/>
    <property type="match status" value="1"/>
</dbReference>
<keyword evidence="4" id="KW-0720">Serine protease</keyword>
<protein>
    <recommendedName>
        <fullName evidence="6">Peptidase S8/S53 domain-containing protein</fullName>
    </recommendedName>
</protein>
<dbReference type="GO" id="GO:0006508">
    <property type="term" value="P:proteolysis"/>
    <property type="evidence" value="ECO:0007669"/>
    <property type="project" value="UniProtKB-KW"/>
</dbReference>